<evidence type="ECO:0000313" key="4">
    <source>
        <dbReference type="Proteomes" id="UP000199159"/>
    </source>
</evidence>
<feature type="chain" id="PRO_5011569682" evidence="1">
    <location>
        <begin position="28"/>
        <end position="191"/>
    </location>
</feature>
<dbReference type="CDD" id="cd00118">
    <property type="entry name" value="LysM"/>
    <property type="match status" value="3"/>
</dbReference>
<keyword evidence="4" id="KW-1185">Reference proteome</keyword>
<dbReference type="PANTHER" id="PTHR33734:SF22">
    <property type="entry name" value="MEMBRANE-BOUND LYTIC MUREIN TRANSGLYCOSYLASE D"/>
    <property type="match status" value="1"/>
</dbReference>
<dbReference type="InterPro" id="IPR036779">
    <property type="entry name" value="LysM_dom_sf"/>
</dbReference>
<feature type="domain" description="LysM" evidence="2">
    <location>
        <begin position="143"/>
        <end position="188"/>
    </location>
</feature>
<dbReference type="InterPro" id="IPR018392">
    <property type="entry name" value="LysM"/>
</dbReference>
<reference evidence="4" key="1">
    <citation type="submission" date="2016-10" db="EMBL/GenBank/DDBJ databases">
        <authorList>
            <person name="Varghese N."/>
            <person name="Submissions S."/>
        </authorList>
    </citation>
    <scope>NUCLEOTIDE SEQUENCE [LARGE SCALE GENOMIC DNA]</scope>
    <source>
        <strain evidence="4">IBRC-M10078</strain>
    </source>
</reference>
<dbReference type="EMBL" id="FNJU01000005">
    <property type="protein sequence ID" value="SDP68571.1"/>
    <property type="molecule type" value="Genomic_DNA"/>
</dbReference>
<feature type="signal peptide" evidence="1">
    <location>
        <begin position="1"/>
        <end position="27"/>
    </location>
</feature>
<dbReference type="STRING" id="930152.SAMN05216565_105104"/>
<dbReference type="Pfam" id="PF01476">
    <property type="entry name" value="LysM"/>
    <property type="match status" value="3"/>
</dbReference>
<feature type="domain" description="LysM" evidence="2">
    <location>
        <begin position="83"/>
        <end position="128"/>
    </location>
</feature>
<evidence type="ECO:0000259" key="2">
    <source>
        <dbReference type="PROSITE" id="PS51782"/>
    </source>
</evidence>
<feature type="domain" description="LysM" evidence="2">
    <location>
        <begin position="28"/>
        <end position="73"/>
    </location>
</feature>
<protein>
    <submittedName>
        <fullName evidence="3">LysM domain-containing protein</fullName>
    </submittedName>
</protein>
<evidence type="ECO:0000256" key="1">
    <source>
        <dbReference type="SAM" id="SignalP"/>
    </source>
</evidence>
<dbReference type="Gene3D" id="3.10.350.10">
    <property type="entry name" value="LysM domain"/>
    <property type="match status" value="3"/>
</dbReference>
<keyword evidence="1" id="KW-0732">Signal</keyword>
<evidence type="ECO:0000313" key="3">
    <source>
        <dbReference type="EMBL" id="SDP68571.1"/>
    </source>
</evidence>
<dbReference type="Proteomes" id="UP000199159">
    <property type="component" value="Unassembled WGS sequence"/>
</dbReference>
<dbReference type="SUPFAM" id="SSF54106">
    <property type="entry name" value="LysM domain"/>
    <property type="match status" value="3"/>
</dbReference>
<proteinExistence type="predicted"/>
<organism evidence="3 4">
    <name type="scientific">Litchfieldia salsa</name>
    <dbReference type="NCBI Taxonomy" id="930152"/>
    <lineage>
        <taxon>Bacteria</taxon>
        <taxon>Bacillati</taxon>
        <taxon>Bacillota</taxon>
        <taxon>Bacilli</taxon>
        <taxon>Bacillales</taxon>
        <taxon>Bacillaceae</taxon>
        <taxon>Litchfieldia</taxon>
    </lineage>
</organism>
<accession>A0A1H0UR08</accession>
<dbReference type="PANTHER" id="PTHR33734">
    <property type="entry name" value="LYSM DOMAIN-CONTAINING GPI-ANCHORED PROTEIN 2"/>
    <property type="match status" value="1"/>
</dbReference>
<dbReference type="PROSITE" id="PS51782">
    <property type="entry name" value="LYSM"/>
    <property type="match status" value="3"/>
</dbReference>
<dbReference type="RefSeq" id="WP_175490279.1">
    <property type="nucleotide sequence ID" value="NZ_FNJU01000005.1"/>
</dbReference>
<name>A0A1H0UR08_9BACI</name>
<sequence length="191" mass="20523">MKKATKILAPAVITGMIFGATSFSASAATEIVEKGDTLWSIAQNHENVTVDELVEMNSDLDPTAIPVGTEIQISTTNNNEEHVTHTVQPGNTLYEIASVYEGVSLSDLYEYNEGIDPYQLAIGSEVVVVNHSGEGSAESDSIVYHTVQPGNTFYEIASVYDGVTVQNLMDANPNVNVFDLTIGSQIIIPVK</sequence>
<dbReference type="AlphaFoldDB" id="A0A1H0UR08"/>
<gene>
    <name evidence="3" type="ORF">SAMN05216565_105104</name>
</gene>
<dbReference type="SMART" id="SM00257">
    <property type="entry name" value="LysM"/>
    <property type="match status" value="3"/>
</dbReference>